<dbReference type="PANTHER" id="PTHR35841">
    <property type="entry name" value="PHOSPHONATES-BINDING PERIPLASMIC PROTEIN"/>
    <property type="match status" value="1"/>
</dbReference>
<dbReference type="RefSeq" id="WP_007906686.1">
    <property type="nucleotide sequence ID" value="NZ_ADVG01000001.1"/>
</dbReference>
<dbReference type="CDD" id="cd01071">
    <property type="entry name" value="PBP2_PhnD_like"/>
    <property type="match status" value="1"/>
</dbReference>
<dbReference type="EMBL" id="ADVG01000001">
    <property type="protein sequence ID" value="EFH89809.1"/>
    <property type="molecule type" value="Genomic_DNA"/>
</dbReference>
<dbReference type="OrthoDB" id="1792890at2"/>
<dbReference type="GO" id="GO:0055085">
    <property type="term" value="P:transmembrane transport"/>
    <property type="evidence" value="ECO:0007669"/>
    <property type="project" value="InterPro"/>
</dbReference>
<comment type="caution">
    <text evidence="4">The sequence shown here is derived from an EMBL/GenBank/DDBJ whole genome shotgun (WGS) entry which is preliminary data.</text>
</comment>
<feature type="chain" id="PRO_5005671989" evidence="3">
    <location>
        <begin position="38"/>
        <end position="311"/>
    </location>
</feature>
<evidence type="ECO:0000256" key="1">
    <source>
        <dbReference type="ARBA" id="ARBA00007162"/>
    </source>
</evidence>
<organism evidence="4 5">
    <name type="scientific">Ktedonobacter racemifer DSM 44963</name>
    <dbReference type="NCBI Taxonomy" id="485913"/>
    <lineage>
        <taxon>Bacteria</taxon>
        <taxon>Bacillati</taxon>
        <taxon>Chloroflexota</taxon>
        <taxon>Ktedonobacteria</taxon>
        <taxon>Ktedonobacterales</taxon>
        <taxon>Ktedonobacteraceae</taxon>
        <taxon>Ktedonobacter</taxon>
    </lineage>
</organism>
<evidence type="ECO:0000256" key="3">
    <source>
        <dbReference type="SAM" id="SignalP"/>
    </source>
</evidence>
<dbReference type="GO" id="GO:0043190">
    <property type="term" value="C:ATP-binding cassette (ABC) transporter complex"/>
    <property type="evidence" value="ECO:0007669"/>
    <property type="project" value="InterPro"/>
</dbReference>
<dbReference type="AlphaFoldDB" id="D6TBM7"/>
<dbReference type="Pfam" id="PF12974">
    <property type="entry name" value="Phosphonate-bd"/>
    <property type="match status" value="1"/>
</dbReference>
<accession>D6TBM7</accession>
<dbReference type="InterPro" id="IPR005770">
    <property type="entry name" value="PhnD"/>
</dbReference>
<name>D6TBM7_KTERA</name>
<proteinExistence type="inferred from homology"/>
<sequence length="311" mass="33193">MSSVKLYARKFGSLSTVLVLCLLVLAACGSASNNTNAAASSNPNCHKVSLSQVNLGVIPAENATKVMDTTRPFADELSRQLCGVKVNLTVGTSYSATITAMSSQKVDVAWFGPFSYVLAADKYNAQAILRQLSVGGADHYQSYIITTPKTGINSLQDLKGHSFSFVDPASTSGNLIPRYTMVKNGLNPDKDVKGIFSGSHDLSLLAVINGKADAGAVASDTFAELVKQGKVKESDVKIISKSDPIPNSPIAVRKELSQSDKDAIRDAFVAIKDQKLLEPMNAGGFRPDTDSTYNNLRDVARSLNLDLTKLK</sequence>
<keyword evidence="5" id="KW-1185">Reference proteome</keyword>
<comment type="similarity">
    <text evidence="1">Belongs to the phosphate/phosphite/phosphonate binding protein family.</text>
</comment>
<keyword evidence="2 3" id="KW-0732">Signal</keyword>
<protein>
    <submittedName>
        <fullName evidence="4">Phosphonate ABC transporter, periplasmic phosphonate-binding protein</fullName>
    </submittedName>
</protein>
<dbReference type="eggNOG" id="COG3221">
    <property type="taxonomic scope" value="Bacteria"/>
</dbReference>
<evidence type="ECO:0000313" key="4">
    <source>
        <dbReference type="EMBL" id="EFH89809.1"/>
    </source>
</evidence>
<feature type="signal peptide" evidence="3">
    <location>
        <begin position="1"/>
        <end position="37"/>
    </location>
</feature>
<evidence type="ECO:0000256" key="2">
    <source>
        <dbReference type="ARBA" id="ARBA00022729"/>
    </source>
</evidence>
<dbReference type="STRING" id="485913.Krac_11382"/>
<dbReference type="InParanoid" id="D6TBM7"/>
<dbReference type="PROSITE" id="PS51257">
    <property type="entry name" value="PROKAR_LIPOPROTEIN"/>
    <property type="match status" value="1"/>
</dbReference>
<gene>
    <name evidence="4" type="ORF">Krac_11382</name>
</gene>
<evidence type="ECO:0000313" key="5">
    <source>
        <dbReference type="Proteomes" id="UP000004508"/>
    </source>
</evidence>
<dbReference type="Proteomes" id="UP000004508">
    <property type="component" value="Unassembled WGS sequence"/>
</dbReference>
<dbReference type="PANTHER" id="PTHR35841:SF1">
    <property type="entry name" value="PHOSPHONATES-BINDING PERIPLASMIC PROTEIN"/>
    <property type="match status" value="1"/>
</dbReference>
<reference evidence="4 5" key="1">
    <citation type="journal article" date="2011" name="Stand. Genomic Sci.">
        <title>Non-contiguous finished genome sequence and contextual data of the filamentous soil bacterium Ktedonobacter racemifer type strain (SOSP1-21).</title>
        <authorList>
            <person name="Chang Y.J."/>
            <person name="Land M."/>
            <person name="Hauser L."/>
            <person name="Chertkov O."/>
            <person name="Del Rio T.G."/>
            <person name="Nolan M."/>
            <person name="Copeland A."/>
            <person name="Tice H."/>
            <person name="Cheng J.F."/>
            <person name="Lucas S."/>
            <person name="Han C."/>
            <person name="Goodwin L."/>
            <person name="Pitluck S."/>
            <person name="Ivanova N."/>
            <person name="Ovchinikova G."/>
            <person name="Pati A."/>
            <person name="Chen A."/>
            <person name="Palaniappan K."/>
            <person name="Mavromatis K."/>
            <person name="Liolios K."/>
            <person name="Brettin T."/>
            <person name="Fiebig A."/>
            <person name="Rohde M."/>
            <person name="Abt B."/>
            <person name="Goker M."/>
            <person name="Detter J.C."/>
            <person name="Woyke T."/>
            <person name="Bristow J."/>
            <person name="Eisen J.A."/>
            <person name="Markowitz V."/>
            <person name="Hugenholtz P."/>
            <person name="Kyrpides N.C."/>
            <person name="Klenk H.P."/>
            <person name="Lapidus A."/>
        </authorList>
    </citation>
    <scope>NUCLEOTIDE SEQUENCE [LARGE SCALE GENOMIC DNA]</scope>
    <source>
        <strain evidence="5">DSM 44963</strain>
    </source>
</reference>
<dbReference type="Gene3D" id="3.40.190.10">
    <property type="entry name" value="Periplasmic binding protein-like II"/>
    <property type="match status" value="2"/>
</dbReference>
<dbReference type="SUPFAM" id="SSF53850">
    <property type="entry name" value="Periplasmic binding protein-like II"/>
    <property type="match status" value="1"/>
</dbReference>
<dbReference type="NCBIfam" id="TIGR01098">
    <property type="entry name" value="3A0109s03R"/>
    <property type="match status" value="1"/>
</dbReference>